<organism evidence="13 14">
    <name type="scientific">Irregularibacter muris</name>
    <dbReference type="NCBI Taxonomy" id="1796619"/>
    <lineage>
        <taxon>Bacteria</taxon>
        <taxon>Bacillati</taxon>
        <taxon>Bacillota</taxon>
        <taxon>Clostridia</taxon>
        <taxon>Eubacteriales</taxon>
        <taxon>Eubacteriaceae</taxon>
        <taxon>Irregularibacter</taxon>
    </lineage>
</organism>
<name>A0AAE3HFD5_9FIRM</name>
<keyword evidence="7 10" id="KW-0799">Topoisomerase</keyword>
<dbReference type="PROSITE" id="PS00396">
    <property type="entry name" value="TOPO_IA_1"/>
    <property type="match status" value="1"/>
</dbReference>
<dbReference type="InterPro" id="IPR006171">
    <property type="entry name" value="TOPRIM_dom"/>
</dbReference>
<dbReference type="Pfam" id="PF01396">
    <property type="entry name" value="Zn_ribbon_Top1"/>
    <property type="match status" value="3"/>
</dbReference>
<evidence type="ECO:0000313" key="13">
    <source>
        <dbReference type="EMBL" id="MCR1898123.1"/>
    </source>
</evidence>
<dbReference type="Gene3D" id="1.10.460.10">
    <property type="entry name" value="Topoisomerase I, domain 2"/>
    <property type="match status" value="1"/>
</dbReference>
<dbReference type="SUPFAM" id="SSF56712">
    <property type="entry name" value="Prokaryotic type I DNA topoisomerase"/>
    <property type="match status" value="1"/>
</dbReference>
<feature type="site" description="Interaction with DNA" evidence="10">
    <location>
        <position position="140"/>
    </location>
</feature>
<reference evidence="13" key="1">
    <citation type="submission" date="2022-07" db="EMBL/GenBank/DDBJ databases">
        <title>Enhanced cultured diversity of the mouse gut microbiota enables custom-made synthetic communities.</title>
        <authorList>
            <person name="Afrizal A."/>
        </authorList>
    </citation>
    <scope>NUCLEOTIDE SEQUENCE</scope>
    <source>
        <strain evidence="13">DSM 28593</strain>
    </source>
</reference>
<dbReference type="AlphaFoldDB" id="A0AAE3HFD5"/>
<gene>
    <name evidence="10 13" type="primary">topA</name>
    <name evidence="13" type="ORF">NSA47_03865</name>
</gene>
<dbReference type="PRINTS" id="PR00417">
    <property type="entry name" value="PRTPISMRASEI"/>
</dbReference>
<evidence type="ECO:0000259" key="12">
    <source>
        <dbReference type="PROSITE" id="PS52039"/>
    </source>
</evidence>
<comment type="subunit">
    <text evidence="10">Monomer.</text>
</comment>
<dbReference type="RefSeq" id="WP_257529579.1">
    <property type="nucleotide sequence ID" value="NZ_JANKAS010000002.1"/>
</dbReference>
<dbReference type="GO" id="GO:0003677">
    <property type="term" value="F:DNA binding"/>
    <property type="evidence" value="ECO:0007669"/>
    <property type="project" value="UniProtKB-KW"/>
</dbReference>
<dbReference type="Gene3D" id="3.30.65.10">
    <property type="entry name" value="Bacterial Topoisomerase I, domain 1"/>
    <property type="match status" value="2"/>
</dbReference>
<dbReference type="Gene3D" id="2.70.20.10">
    <property type="entry name" value="Topoisomerase I, domain 3"/>
    <property type="match status" value="1"/>
</dbReference>
<dbReference type="InterPro" id="IPR023405">
    <property type="entry name" value="Topo_IA_core_domain"/>
</dbReference>
<keyword evidence="14" id="KW-1185">Reference proteome</keyword>
<feature type="region of interest" description="Interaction with DNA" evidence="10">
    <location>
        <begin position="163"/>
        <end position="168"/>
    </location>
</feature>
<dbReference type="EMBL" id="JANKAS010000002">
    <property type="protein sequence ID" value="MCR1898123.1"/>
    <property type="molecule type" value="Genomic_DNA"/>
</dbReference>
<dbReference type="SMART" id="SM00436">
    <property type="entry name" value="TOP1Bc"/>
    <property type="match status" value="1"/>
</dbReference>
<dbReference type="InterPro" id="IPR003601">
    <property type="entry name" value="Topo_IA_2"/>
</dbReference>
<sequence>MAKTLVIVESPAKAKTIGKFLGKGYKVEATMGHVRDLPKSQLGIDVEENFQPKYITIRGKGPIVNKLKKESNKVNRVLLATDPDREGEAISWHLAKQLNINSEEKCRIEFNEITKNAVKNSLKNARKINQNLVDSQQARRTLDRLVGYKISPLLWKKIRKGLSAGRVQSVATRIIVDREEEIEKFIPKEYWSITALFSKMNSNNPFEGKFYGKQGKKLELNNEKEVKDILKELSDQRYIINKIKKGIKKRNPSLPFTTSSLQQEASRKLNFTAKKTMSIAQQLYEGINIKGEGDVGLITYIRTDSPRISTEAIDECAKYINKEYGQEYLGSKNKKQNKGKKVQDAHEAIRPTSTYRVPNEIKESLSRDQYRLYKLIWDRFVASQMSQAIYNTVSVNIQAGEYTFTSSGSQLKFPGFMSIYIEGKDEETEEKETLLPSLEEGEELKVNKLIDKQHFTSPPPRFTEATLVKTLEEQGIGRPSTYAPTISTILTRGYVEKDGKQLMPTDLGVIVTDLMKEYFADIVDVDFTVDLEKQLDLVEEGQEDWRKILADFYDPFEKTLKHAEEDIGEIEIKDEETDEICDKCGRNMVIKHGRFGKFLACPGFPDCKNTKPILEKTGAICPKCQGDIVVKKSKKRRIFYGCSNYPQCDFMTWDQPIKEKCPECSNNLAKKGKGKKETVYCLNENCTFQQD</sequence>
<comment type="similarity">
    <text evidence="2 10">Belongs to the type IA topoisomerase family.</text>
</comment>
<comment type="catalytic activity">
    <reaction evidence="1 10">
        <text>ATP-independent breakage of single-stranded DNA, followed by passage and rejoining.</text>
        <dbReference type="EC" id="5.6.2.1"/>
    </reaction>
</comment>
<feature type="site" description="Interaction with DNA" evidence="10">
    <location>
        <position position="155"/>
    </location>
</feature>
<feature type="active site" description="O-(5'-phospho-DNA)-tyrosine intermediate" evidence="10">
    <location>
        <position position="300"/>
    </location>
</feature>
<evidence type="ECO:0000256" key="7">
    <source>
        <dbReference type="ARBA" id="ARBA00023029"/>
    </source>
</evidence>
<dbReference type="CDD" id="cd00186">
    <property type="entry name" value="TOP1Ac"/>
    <property type="match status" value="1"/>
</dbReference>
<dbReference type="PANTHER" id="PTHR42785:SF1">
    <property type="entry name" value="DNA TOPOISOMERASE"/>
    <property type="match status" value="1"/>
</dbReference>
<feature type="site" description="Interaction with DNA" evidence="10">
    <location>
        <position position="302"/>
    </location>
</feature>
<dbReference type="SMART" id="SM00493">
    <property type="entry name" value="TOPRIM"/>
    <property type="match status" value="1"/>
</dbReference>
<dbReference type="InterPro" id="IPR013497">
    <property type="entry name" value="Topo_IA_cen"/>
</dbReference>
<evidence type="ECO:0000256" key="8">
    <source>
        <dbReference type="ARBA" id="ARBA00023125"/>
    </source>
</evidence>
<dbReference type="HAMAP" id="MF_00952">
    <property type="entry name" value="Topoisom_1_prok"/>
    <property type="match status" value="1"/>
</dbReference>
<keyword evidence="6" id="KW-0460">Magnesium</keyword>
<keyword evidence="8 10" id="KW-0238">DNA-binding</keyword>
<keyword evidence="3" id="KW-0479">Metal-binding</keyword>
<protein>
    <recommendedName>
        <fullName evidence="10">DNA topoisomerase 1</fullName>
        <ecNumber evidence="10">5.6.2.1</ecNumber>
    </recommendedName>
    <alternativeName>
        <fullName evidence="10">DNA topoisomerase I</fullName>
    </alternativeName>
</protein>
<feature type="site" description="Interaction with DNA" evidence="10">
    <location>
        <position position="33"/>
    </location>
</feature>
<evidence type="ECO:0000256" key="4">
    <source>
        <dbReference type="ARBA" id="ARBA00022771"/>
    </source>
</evidence>
<dbReference type="SUPFAM" id="SSF57783">
    <property type="entry name" value="Zinc beta-ribbon"/>
    <property type="match status" value="1"/>
</dbReference>
<dbReference type="GO" id="GO:0006265">
    <property type="term" value="P:DNA topological change"/>
    <property type="evidence" value="ECO:0007669"/>
    <property type="project" value="UniProtKB-UniRule"/>
</dbReference>
<dbReference type="InterPro" id="IPR000380">
    <property type="entry name" value="Topo_IA"/>
</dbReference>
<dbReference type="Pfam" id="PF01751">
    <property type="entry name" value="Toprim"/>
    <property type="match status" value="1"/>
</dbReference>
<dbReference type="InterPro" id="IPR003602">
    <property type="entry name" value="Topo_IA_DNA-bd_dom"/>
</dbReference>
<dbReference type="InterPro" id="IPR013824">
    <property type="entry name" value="Topo_IA_cen_sub1"/>
</dbReference>
<feature type="site" description="Interaction with DNA" evidence="10">
    <location>
        <position position="148"/>
    </location>
</feature>
<dbReference type="InterPro" id="IPR005733">
    <property type="entry name" value="TopoI_bac-type"/>
</dbReference>
<evidence type="ECO:0000259" key="11">
    <source>
        <dbReference type="PROSITE" id="PS50880"/>
    </source>
</evidence>
<dbReference type="CDD" id="cd03363">
    <property type="entry name" value="TOPRIM_TopoIA_TopoI"/>
    <property type="match status" value="1"/>
</dbReference>
<evidence type="ECO:0000256" key="2">
    <source>
        <dbReference type="ARBA" id="ARBA00009446"/>
    </source>
</evidence>
<dbReference type="Pfam" id="PF01131">
    <property type="entry name" value="Topoisom_bac"/>
    <property type="match status" value="1"/>
</dbReference>
<evidence type="ECO:0000256" key="6">
    <source>
        <dbReference type="ARBA" id="ARBA00022842"/>
    </source>
</evidence>
<evidence type="ECO:0000256" key="3">
    <source>
        <dbReference type="ARBA" id="ARBA00022723"/>
    </source>
</evidence>
<dbReference type="SMART" id="SM00437">
    <property type="entry name" value="TOP1Ac"/>
    <property type="match status" value="1"/>
</dbReference>
<dbReference type="Proteomes" id="UP001205748">
    <property type="component" value="Unassembled WGS sequence"/>
</dbReference>
<evidence type="ECO:0000256" key="10">
    <source>
        <dbReference type="HAMAP-Rule" id="MF_00952"/>
    </source>
</evidence>
<dbReference type="GO" id="GO:0003917">
    <property type="term" value="F:DNA topoisomerase type I (single strand cut, ATP-independent) activity"/>
    <property type="evidence" value="ECO:0007669"/>
    <property type="project" value="UniProtKB-UniRule"/>
</dbReference>
<dbReference type="InterPro" id="IPR013498">
    <property type="entry name" value="Topo_IA_Znf"/>
</dbReference>
<dbReference type="InterPro" id="IPR034149">
    <property type="entry name" value="TOPRIM_TopoI"/>
</dbReference>
<dbReference type="InterPro" id="IPR013826">
    <property type="entry name" value="Topo_IA_cen_sub3"/>
</dbReference>
<evidence type="ECO:0000256" key="5">
    <source>
        <dbReference type="ARBA" id="ARBA00022833"/>
    </source>
</evidence>
<dbReference type="PROSITE" id="PS50880">
    <property type="entry name" value="TOPRIM"/>
    <property type="match status" value="1"/>
</dbReference>
<dbReference type="NCBIfam" id="TIGR01051">
    <property type="entry name" value="topA_bact"/>
    <property type="match status" value="1"/>
</dbReference>
<dbReference type="InterPro" id="IPR028612">
    <property type="entry name" value="Topoisom_1_IA"/>
</dbReference>
<dbReference type="PANTHER" id="PTHR42785">
    <property type="entry name" value="DNA TOPOISOMERASE, TYPE IA, CORE"/>
    <property type="match status" value="1"/>
</dbReference>
<comment type="function">
    <text evidence="10">Releases the supercoiling and torsional tension of DNA, which is introduced during the DNA replication and transcription, by transiently cleaving and rejoining one strand of the DNA duplex. Introduces a single-strand break via transesterification at a target site in duplex DNA. The scissile phosphodiester is attacked by the catalytic tyrosine of the enzyme, resulting in the formation of a DNA-(5'-phosphotyrosyl)-enzyme intermediate and the expulsion of a 3'-OH DNA strand. The free DNA strand then undergoes passage around the unbroken strand, thus removing DNA supercoils. Finally, in the religation step, the DNA 3'-OH attacks the covalent intermediate to expel the active-site tyrosine and restore the DNA phosphodiester backbone.</text>
</comment>
<feature type="site" description="Interaction with DNA" evidence="10">
    <location>
        <position position="139"/>
    </location>
</feature>
<keyword evidence="4" id="KW-0863">Zinc-finger</keyword>
<dbReference type="Gene3D" id="1.10.290.10">
    <property type="entry name" value="Topoisomerase I, domain 4"/>
    <property type="match status" value="1"/>
</dbReference>
<dbReference type="PROSITE" id="PS52039">
    <property type="entry name" value="TOPO_IA_2"/>
    <property type="match status" value="1"/>
</dbReference>
<dbReference type="EC" id="5.6.2.1" evidence="10"/>
<dbReference type="GO" id="GO:0005694">
    <property type="term" value="C:chromosome"/>
    <property type="evidence" value="ECO:0007669"/>
    <property type="project" value="InterPro"/>
</dbReference>
<proteinExistence type="inferred from homology"/>
<feature type="site" description="Interaction with DNA" evidence="10">
    <location>
        <position position="143"/>
    </location>
</feature>
<evidence type="ECO:0000256" key="1">
    <source>
        <dbReference type="ARBA" id="ARBA00000213"/>
    </source>
</evidence>
<dbReference type="GO" id="GO:0008270">
    <property type="term" value="F:zinc ion binding"/>
    <property type="evidence" value="ECO:0007669"/>
    <property type="project" value="UniProtKB-KW"/>
</dbReference>
<dbReference type="Gene3D" id="3.40.50.140">
    <property type="match status" value="1"/>
</dbReference>
<dbReference type="InterPro" id="IPR013825">
    <property type="entry name" value="Topo_IA_cen_sub2"/>
</dbReference>
<keyword evidence="9 10" id="KW-0413">Isomerase</keyword>
<feature type="site" description="Interaction with DNA" evidence="10">
    <location>
        <position position="492"/>
    </location>
</feature>
<feature type="domain" description="Topo IA-type catalytic" evidence="12">
    <location>
        <begin position="129"/>
        <end position="560"/>
    </location>
</feature>
<evidence type="ECO:0000256" key="9">
    <source>
        <dbReference type="ARBA" id="ARBA00023235"/>
    </source>
</evidence>
<accession>A0AAE3HFD5</accession>
<keyword evidence="5" id="KW-0862">Zinc</keyword>
<dbReference type="InterPro" id="IPR023406">
    <property type="entry name" value="Topo_IA_AS"/>
</dbReference>
<feature type="domain" description="Toprim" evidence="11">
    <location>
        <begin position="3"/>
        <end position="113"/>
    </location>
</feature>
<evidence type="ECO:0000313" key="14">
    <source>
        <dbReference type="Proteomes" id="UP001205748"/>
    </source>
</evidence>
<comment type="caution">
    <text evidence="13">The sequence shown here is derived from an EMBL/GenBank/DDBJ whole genome shotgun (WGS) entry which is preliminary data.</text>
</comment>